<comment type="similarity">
    <text evidence="1 6">Belongs to the sigma-70 factor family. ECF subfamily.</text>
</comment>
<evidence type="ECO:0000256" key="7">
    <source>
        <dbReference type="SAM" id="MobiDB-lite"/>
    </source>
</evidence>
<evidence type="ECO:0000256" key="4">
    <source>
        <dbReference type="ARBA" id="ARBA00023125"/>
    </source>
</evidence>
<dbReference type="PROSITE" id="PS01063">
    <property type="entry name" value="SIGMA70_ECF"/>
    <property type="match status" value="1"/>
</dbReference>
<evidence type="ECO:0000313" key="10">
    <source>
        <dbReference type="EMBL" id="NUU64360.1"/>
    </source>
</evidence>
<dbReference type="PANTHER" id="PTHR43133:SF60">
    <property type="entry name" value="RNA POLYMERASE SIGMA FACTOR SIGV"/>
    <property type="match status" value="1"/>
</dbReference>
<dbReference type="InterPro" id="IPR013324">
    <property type="entry name" value="RNA_pol_sigma_r3/r4-like"/>
</dbReference>
<evidence type="ECO:0000259" key="9">
    <source>
        <dbReference type="Pfam" id="PF08281"/>
    </source>
</evidence>
<evidence type="ECO:0000256" key="6">
    <source>
        <dbReference type="RuleBase" id="RU000716"/>
    </source>
</evidence>
<dbReference type="GO" id="GO:0003677">
    <property type="term" value="F:DNA binding"/>
    <property type="evidence" value="ECO:0007669"/>
    <property type="project" value="UniProtKB-KW"/>
</dbReference>
<feature type="domain" description="RNA polymerase sigma-70 region 2" evidence="8">
    <location>
        <begin position="25"/>
        <end position="91"/>
    </location>
</feature>
<evidence type="ECO:0000313" key="11">
    <source>
        <dbReference type="Proteomes" id="UP000564806"/>
    </source>
</evidence>
<dbReference type="AlphaFoldDB" id="A0A850EWQ2"/>
<keyword evidence="5 6" id="KW-0804">Transcription</keyword>
<dbReference type="InterPro" id="IPR014284">
    <property type="entry name" value="RNA_pol_sigma-70_dom"/>
</dbReference>
<dbReference type="EMBL" id="JABWCS010000221">
    <property type="protein sequence ID" value="NUU64360.1"/>
    <property type="molecule type" value="Genomic_DNA"/>
</dbReference>
<dbReference type="InterPro" id="IPR013325">
    <property type="entry name" value="RNA_pol_sigma_r2"/>
</dbReference>
<dbReference type="Pfam" id="PF08281">
    <property type="entry name" value="Sigma70_r4_2"/>
    <property type="match status" value="1"/>
</dbReference>
<dbReference type="Proteomes" id="UP000564806">
    <property type="component" value="Unassembled WGS sequence"/>
</dbReference>
<dbReference type="InterPro" id="IPR013249">
    <property type="entry name" value="RNA_pol_sigma70_r4_t2"/>
</dbReference>
<reference evidence="10" key="1">
    <citation type="submission" date="2020-06" db="EMBL/GenBank/DDBJ databases">
        <title>Paenibacillus sp. nov., isolated from soil.</title>
        <authorList>
            <person name="Seo Y.L."/>
        </authorList>
    </citation>
    <scope>NUCLEOTIDE SEQUENCE [LARGE SCALE GENOMIC DNA]</scope>
    <source>
        <strain evidence="10">JW14</strain>
    </source>
</reference>
<proteinExistence type="inferred from homology"/>
<dbReference type="SUPFAM" id="SSF88659">
    <property type="entry name" value="Sigma3 and sigma4 domains of RNA polymerase sigma factors"/>
    <property type="match status" value="1"/>
</dbReference>
<feature type="region of interest" description="Disordered" evidence="7">
    <location>
        <begin position="174"/>
        <end position="193"/>
    </location>
</feature>
<dbReference type="CDD" id="cd06171">
    <property type="entry name" value="Sigma70_r4"/>
    <property type="match status" value="1"/>
</dbReference>
<dbReference type="GO" id="GO:0006352">
    <property type="term" value="P:DNA-templated transcription initiation"/>
    <property type="evidence" value="ECO:0007669"/>
    <property type="project" value="InterPro"/>
</dbReference>
<dbReference type="InterPro" id="IPR039425">
    <property type="entry name" value="RNA_pol_sigma-70-like"/>
</dbReference>
<evidence type="ECO:0000256" key="1">
    <source>
        <dbReference type="ARBA" id="ARBA00010641"/>
    </source>
</evidence>
<feature type="domain" description="RNA polymerase sigma factor 70 region 4 type 2" evidence="9">
    <location>
        <begin position="125"/>
        <end position="172"/>
    </location>
</feature>
<keyword evidence="4 6" id="KW-0238">DNA-binding</keyword>
<dbReference type="InterPro" id="IPR036388">
    <property type="entry name" value="WH-like_DNA-bd_sf"/>
</dbReference>
<sequence>MNEGIDDKLVIREVLGGNREAFALLVDKYKSGLYRLLLGMGANAQDAQDLAQESFIKAYQKLPDHNSQSSFAAWLYAIAINRLRDLKRRKKVSLAALPLLREASPPLTPEEQYMRKEEELEWQGRLVRLPERYRIILLLRYANELTYEEICEITGLSMHQVKNRLHRSRQKLKKQWSQAKEDSSEQMELYQSR</sequence>
<organism evidence="10 11">
    <name type="scientific">Paenibacillus agri</name>
    <dbReference type="NCBI Taxonomy" id="2744309"/>
    <lineage>
        <taxon>Bacteria</taxon>
        <taxon>Bacillati</taxon>
        <taxon>Bacillota</taxon>
        <taxon>Bacilli</taxon>
        <taxon>Bacillales</taxon>
        <taxon>Paenibacillaceae</taxon>
        <taxon>Paenibacillus</taxon>
    </lineage>
</organism>
<dbReference type="SUPFAM" id="SSF88946">
    <property type="entry name" value="Sigma2 domain of RNA polymerase sigma factors"/>
    <property type="match status" value="1"/>
</dbReference>
<gene>
    <name evidence="10" type="ORF">HPT30_28800</name>
</gene>
<dbReference type="RefSeq" id="WP_175374677.1">
    <property type="nucleotide sequence ID" value="NZ_JABWCS010000221.1"/>
</dbReference>
<comment type="caution">
    <text evidence="10">The sequence shown here is derived from an EMBL/GenBank/DDBJ whole genome shotgun (WGS) entry which is preliminary data.</text>
</comment>
<evidence type="ECO:0000259" key="8">
    <source>
        <dbReference type="Pfam" id="PF04542"/>
    </source>
</evidence>
<dbReference type="GO" id="GO:0006950">
    <property type="term" value="P:response to stress"/>
    <property type="evidence" value="ECO:0007669"/>
    <property type="project" value="UniProtKB-ARBA"/>
</dbReference>
<evidence type="ECO:0000256" key="3">
    <source>
        <dbReference type="ARBA" id="ARBA00023082"/>
    </source>
</evidence>
<name>A0A850EWQ2_9BACL</name>
<keyword evidence="11" id="KW-1185">Reference proteome</keyword>
<dbReference type="NCBIfam" id="TIGR02937">
    <property type="entry name" value="sigma70-ECF"/>
    <property type="match status" value="1"/>
</dbReference>
<dbReference type="GO" id="GO:0016987">
    <property type="term" value="F:sigma factor activity"/>
    <property type="evidence" value="ECO:0007669"/>
    <property type="project" value="UniProtKB-KW"/>
</dbReference>
<protein>
    <recommendedName>
        <fullName evidence="6">RNA polymerase sigma factor</fullName>
    </recommendedName>
</protein>
<dbReference type="InterPro" id="IPR007627">
    <property type="entry name" value="RNA_pol_sigma70_r2"/>
</dbReference>
<keyword evidence="3 6" id="KW-0731">Sigma factor</keyword>
<keyword evidence="2 6" id="KW-0805">Transcription regulation</keyword>
<dbReference type="Pfam" id="PF04542">
    <property type="entry name" value="Sigma70_r2"/>
    <property type="match status" value="1"/>
</dbReference>
<dbReference type="PANTHER" id="PTHR43133">
    <property type="entry name" value="RNA POLYMERASE ECF-TYPE SIGMA FACTO"/>
    <property type="match status" value="1"/>
</dbReference>
<evidence type="ECO:0000256" key="2">
    <source>
        <dbReference type="ARBA" id="ARBA00023015"/>
    </source>
</evidence>
<evidence type="ECO:0000256" key="5">
    <source>
        <dbReference type="ARBA" id="ARBA00023163"/>
    </source>
</evidence>
<dbReference type="Gene3D" id="1.10.10.10">
    <property type="entry name" value="Winged helix-like DNA-binding domain superfamily/Winged helix DNA-binding domain"/>
    <property type="match status" value="1"/>
</dbReference>
<accession>A0A850EWQ2</accession>
<dbReference type="Gene3D" id="1.10.1740.10">
    <property type="match status" value="1"/>
</dbReference>
<dbReference type="InterPro" id="IPR000838">
    <property type="entry name" value="RNA_pol_sigma70_ECF_CS"/>
</dbReference>